<accession>A0A917QGM6</accession>
<dbReference type="GO" id="GO:0008483">
    <property type="term" value="F:transaminase activity"/>
    <property type="evidence" value="ECO:0007669"/>
    <property type="project" value="InterPro"/>
</dbReference>
<dbReference type="InterPro" id="IPR009081">
    <property type="entry name" value="PP-bd_ACP"/>
</dbReference>
<dbReference type="InterPro" id="IPR042099">
    <property type="entry name" value="ANL_N_sf"/>
</dbReference>
<dbReference type="InterPro" id="IPR005814">
    <property type="entry name" value="Aminotrans_3"/>
</dbReference>
<dbReference type="InterPro" id="IPR036736">
    <property type="entry name" value="ACP-like_sf"/>
</dbReference>
<dbReference type="InterPro" id="IPR045851">
    <property type="entry name" value="AMP-bd_C_sf"/>
</dbReference>
<dbReference type="GO" id="GO:0071766">
    <property type="term" value="P:Actinobacterium-type cell wall biogenesis"/>
    <property type="evidence" value="ECO:0007669"/>
    <property type="project" value="UniProtKB-ARBA"/>
</dbReference>
<dbReference type="SMART" id="SM01294">
    <property type="entry name" value="PKS_PP_betabranch"/>
    <property type="match status" value="2"/>
</dbReference>
<evidence type="ECO:0000256" key="1">
    <source>
        <dbReference type="ARBA" id="ARBA00001957"/>
    </source>
</evidence>
<dbReference type="PROSITE" id="PS00012">
    <property type="entry name" value="PHOSPHOPANTETHEINE"/>
    <property type="match status" value="1"/>
</dbReference>
<dbReference type="FunFam" id="3.40.50.12780:FF:000013">
    <property type="entry name" value="Long-chain-fatty-acid--AMP ligase FadD32"/>
    <property type="match status" value="1"/>
</dbReference>
<dbReference type="InterPro" id="IPR015422">
    <property type="entry name" value="PyrdxlP-dep_Trfase_small"/>
</dbReference>
<keyword evidence="7" id="KW-0663">Pyridoxal phosphate</keyword>
<feature type="compositionally biased region" description="Low complexity" evidence="11">
    <location>
        <begin position="1508"/>
        <end position="1517"/>
    </location>
</feature>
<dbReference type="SMART" id="SM00823">
    <property type="entry name" value="PKS_PP"/>
    <property type="match status" value="3"/>
</dbReference>
<dbReference type="InterPro" id="IPR014031">
    <property type="entry name" value="Ketoacyl_synth_C"/>
</dbReference>
<proteinExistence type="inferred from homology"/>
<dbReference type="NCBIfam" id="TIGR01733">
    <property type="entry name" value="AA-adenyl-dom"/>
    <property type="match status" value="1"/>
</dbReference>
<dbReference type="InterPro" id="IPR020845">
    <property type="entry name" value="AMP-binding_CS"/>
</dbReference>
<dbReference type="InterPro" id="IPR040097">
    <property type="entry name" value="FAAL/FAAC"/>
</dbReference>
<dbReference type="Gene3D" id="3.90.1150.10">
    <property type="entry name" value="Aspartate Aminotransferase, domain 1"/>
    <property type="match status" value="1"/>
</dbReference>
<sequence length="3095" mass="326477">MSLIGSESSGRVPTCVDWLRLRSRTRGDAVGFVDIDGEGNPAGTLTWSEVERGARQVAAWLRSRGVVPGDRVVLAFAAGAIFAPALYGCFYAGAVAVPCAPPLRARAGGRALGVLTASGARIALTTQALAEPLTRALAGEENAPDCIAVEDVLATGDTTVEPLHRPRPDDVALLQYTSGSTSRPRGVAITHANIVANMTMLCDWSDADERANFLSWLPLFHDMGLVVGYLMPLASGGTSHLITPAAFAKKPSVWMRAASHVRATHSAAPNFAFELLARQVPDAEIEGLDLSSWRWVLNAAETIRRATNDAFLARYAPLGFNPGALLHYYGLAEATVCVTGHRPGRRPLYLPLSGTALEAGRVVDVSADDALDVPDRRFVAGVGWTEEASALAIVDPASGTPLGDDRIGEIWASGPSMAQGYWEDEEATAATFGWRLPGDERAFFRTGDLGFTRAGELYVTGRLKEMIVVAGRNLYPVDIEGTVQDVDPRLVRDRGAAFPVDAARTEAVAIVQEVRREGDLDLDALVRRTVGAVATTHEVEVAAVVLIRQGTLPLTSSGKVQRAEARRRWLSGELKALAEFRAPQPKAEPEPKPVAAPPRTTPAAVAALLCADLAQVLNLPLDQIDVDEPLSHFGFGSLVAAQLAERVGARFGLAIAPTQFYDTPTIEAAARWIVEQGGTIPAAAPLPPAPRAEPLAEPRPEPVPVDAPNAIAIVGMACRMPGAPDLESFWSLLREGREGVGEPPAERRELAAHFAAAPGVPRRAGYLDDISLFDPAFFRMAKREADLLDPQHRLLLETTWHALEHAGLRPEDLRGRAVGAFVGISTSDYVELTAAQDRAADAHFPTGNAHNMAANRLSYAFDWRGPSFSVDTACSSSLVATHLAVQSLRRGECEAAIVGGVNLVLSARLTRAFHAAGMLSPEGRCKTFDAAADGYVRGEGCGAVVLKRLADARRDGDRIVATIRGSALNQDGLSNGITAPNGPAQSAVIRAALADATIAPDAVGYVETHGTGTDLGDPIELTALAEALGESARRPLLGALKSNIGHLEAAAGIAGLIKAALVVSNGTIPPNRNLDTPNPKLAAALARLEPARAEAPWPPERARRIAGVSSFGFGGANAHVVVEGEPAREAVEDADQATGPEILTISAGSEAGLRALAQEWRARLAARPEIPAAVYAVNAARHRGALPWRLALVGSTAAELERGIGDWLAGRGEAASGRVAKQPPQRIGVAFLDNGAAGPAERLARLVEMGDTWRAWGLEPGAVAGRGVGAWAAAVIGGLVDIEDARRAAVEEGHGGGRPAPVAEAGAVAVVAGARDPEAALRRAGCDRIVVFDAAMDAHALARALGAAWVAGIGLDAKNGVAGRRVPFLDLPRMRFERRHCWYDAPEEKSGGWFGAAMGALGAVQAPIASGAAALGALASLGAIRHAVAVPPPPPAPDMVEADLTAIIAELLGGPPSEIDPHERFVEMGADSIVLTRALRRIEERFSVKLTMRQLFETTPDIASLAAHLAQQAQQASPGREEAPPAPAAAPVEMAAAPVAMPDDVRALLARTDETLKLLIAQQEELRRRIDGAGASAPTPTPMPAAPAPSPKAPDSLPLWRPAAEIAASAGRTGALERLVPRYTAMTAGSKRLAAAFRPRLSDNRASAGFRFSTKEMVYPVVGERAKGAYLWDVDGNRYVDVSMGFGTLLFGHAPDFVEAALRDELGRGFALGPQARLAGEVADLVCDLTGAERVAFATTGTEAVMTALRLARTVTGRRRIAIFEGAYHGHFDGVLASAGANGPEPMAPGIVDAMVSDVVVLPYGDPAALDRLRTVAHELAAILVEPVQSRRPGLQPAEFLHDLRRIADASGAVLLFDEMITGFRIAAGGAQAHFGVKADLATYGKILGGGMPVGAVAGRADLLDALDGGQWAYGDDSFPEAQTTFFAGTYNKHPLAMAAARAMLGRIAQAGPDLYAGLEARSADLAGRLDRLFEEAGYGMRIARFGSLFRFTHGDNADAFLYALRARGLFVWEGRNCFLSTAHEDAEIDAIEAAVAGALEDALGERPPSSASRRAEVADSLREFPLSPAQRQLCLLAELRPGAERAYHESAVLDLPRAPDPALLARALGAVVARHPALRTVIDARAGLQRVRDAGDVPNAFALRRIEPGERIEDVLAGIVAEAFAPDAPAMRVRLVPRADGGAHLVVVAHHALADGGSLGIIVEDLASAYSALRAGAEPTLPPASGFADFLARQEARREARARTLDAWIAALGSPPVLDLPTDRPRRAQASHAGASVSAMLPDDTVPAVARAARALSVTPVMIHLAAWLVLLHRLSGQARVVTGLPSDGRIDEADRRLVGDCAQMLPIASLLDPDDTLASFVARLRGTMLDAYERQDFDFATLIERLRIPSDPSRTPLIAAALNLDQADAVPAGFGPGASVVQAPVRAVKFDLVLNLMRVGERLDARLEYASDLFDRATVARWLDLYRETLRAIAADAERRPHELAFWQARRETPVEAPDAETLPAWIERIGDTERRARIEARARRLVVRGVGPEMAVGICVEPTDDLPDVLLAVLRAGGAYVPLDPDQPERRLAAMVAAAGCRLVLCDGETLPLAERLGVPLLRVDWLDAEPAADVALPPLPLPAQLAYVMHTSGSTGAPKSVGVSHGALANLLGAMATAPRLTAGDRLLSVTPLGFDIAALELFLPLVTGAELRVLPRRLRGDPAGLLGEIGAFGASAMQATPATWRMLLDHGWTPPAGFEILCGGEALPPALARRLVARGATLWNLYGPTETTIWSMRARIDEADVVDLGEPVGGTTIHLVDDALDPVPDGAVGEIAIGGQGLARGYGGQAGTTADRFRPDPFSMVPGARLYLTGDLARVDARVRLVHLGRRDHQAKIRGHRIETDEVAAALERLDGVRAAAVLVEPAGDGGAELVAYLVSASAREPSVEDLRDGLAAWLPAYMIPSRFHLVEALPLNANGKLDRAALAATRTRRAARGAGFQAPVGATESAIAATWRAVLGIEEIGAEDGFFALGGTSLALARVHDMLQRRLERTFPLALCVSRPTVRALAAELDRTGAPAASAAVAAAGERAQRRRAALRAATSIIDES</sequence>
<dbReference type="Gene3D" id="1.10.1200.10">
    <property type="entry name" value="ACP-like"/>
    <property type="match status" value="3"/>
</dbReference>
<dbReference type="Pfam" id="PF00109">
    <property type="entry name" value="ketoacyl-synt"/>
    <property type="match status" value="1"/>
</dbReference>
<dbReference type="GO" id="GO:0005737">
    <property type="term" value="C:cytoplasm"/>
    <property type="evidence" value="ECO:0007669"/>
    <property type="project" value="TreeGrafter"/>
</dbReference>
<dbReference type="FunFam" id="3.40.47.10:FF:000019">
    <property type="entry name" value="Polyketide synthase type I"/>
    <property type="match status" value="1"/>
</dbReference>
<keyword evidence="12" id="KW-0472">Membrane</keyword>
<dbReference type="PROSITE" id="PS52004">
    <property type="entry name" value="KS3_2"/>
    <property type="match status" value="1"/>
</dbReference>
<reference evidence="15 16" key="1">
    <citation type="journal article" date="2014" name="Int. J. Syst. Evol. Microbiol.">
        <title>Complete genome sequence of Corynebacterium casei LMG S-19264T (=DSM 44701T), isolated from a smear-ripened cheese.</title>
        <authorList>
            <consortium name="US DOE Joint Genome Institute (JGI-PGF)"/>
            <person name="Walter F."/>
            <person name="Albersmeier A."/>
            <person name="Kalinowski J."/>
            <person name="Ruckert C."/>
        </authorList>
    </citation>
    <scope>NUCLEOTIDE SEQUENCE [LARGE SCALE GENOMIC DNA]</scope>
    <source>
        <strain evidence="15 16">CGMCC 1.9161</strain>
    </source>
</reference>
<feature type="region of interest" description="Disordered" evidence="11">
    <location>
        <begin position="1572"/>
        <end position="1595"/>
    </location>
</feature>
<keyword evidence="3" id="KW-0596">Phosphopantetheine</keyword>
<dbReference type="SMART" id="SM00825">
    <property type="entry name" value="PKS_KS"/>
    <property type="match status" value="1"/>
</dbReference>
<evidence type="ECO:0000313" key="16">
    <source>
        <dbReference type="Proteomes" id="UP000600449"/>
    </source>
</evidence>
<dbReference type="PANTHER" id="PTHR45527:SF1">
    <property type="entry name" value="FATTY ACID SYNTHASE"/>
    <property type="match status" value="1"/>
</dbReference>
<feature type="domain" description="Carrier" evidence="13">
    <location>
        <begin position="2988"/>
        <end position="3063"/>
    </location>
</feature>
<keyword evidence="12" id="KW-0812">Transmembrane</keyword>
<evidence type="ECO:0000259" key="13">
    <source>
        <dbReference type="PROSITE" id="PS50075"/>
    </source>
</evidence>
<evidence type="ECO:0008006" key="17">
    <source>
        <dbReference type="Google" id="ProtNLM"/>
    </source>
</evidence>
<feature type="domain" description="Carrier" evidence="13">
    <location>
        <begin position="1435"/>
        <end position="1513"/>
    </location>
</feature>
<comment type="caution">
    <text evidence="15">The sequence shown here is derived from an EMBL/GenBank/DDBJ whole genome shotgun (WGS) entry which is preliminary data.</text>
</comment>
<dbReference type="GO" id="GO:0031177">
    <property type="term" value="F:phosphopantetheine binding"/>
    <property type="evidence" value="ECO:0007669"/>
    <property type="project" value="InterPro"/>
</dbReference>
<dbReference type="CDD" id="cd00833">
    <property type="entry name" value="PKS"/>
    <property type="match status" value="1"/>
</dbReference>
<dbReference type="Gene3D" id="3.40.50.12780">
    <property type="entry name" value="N-terminal domain of ligase-like"/>
    <property type="match status" value="2"/>
</dbReference>
<dbReference type="GO" id="GO:0006631">
    <property type="term" value="P:fatty acid metabolic process"/>
    <property type="evidence" value="ECO:0007669"/>
    <property type="project" value="UniProtKB-KW"/>
</dbReference>
<evidence type="ECO:0000259" key="14">
    <source>
        <dbReference type="PROSITE" id="PS52004"/>
    </source>
</evidence>
<dbReference type="InterPro" id="IPR014030">
    <property type="entry name" value="Ketoacyl_synth_N"/>
</dbReference>
<dbReference type="GO" id="GO:0030170">
    <property type="term" value="F:pyridoxal phosphate binding"/>
    <property type="evidence" value="ECO:0007669"/>
    <property type="project" value="InterPro"/>
</dbReference>
<dbReference type="Proteomes" id="UP000600449">
    <property type="component" value="Unassembled WGS sequence"/>
</dbReference>
<evidence type="ECO:0000256" key="10">
    <source>
        <dbReference type="ARBA" id="ARBA00054155"/>
    </source>
</evidence>
<dbReference type="Pfam" id="PF00668">
    <property type="entry name" value="Condensation"/>
    <property type="match status" value="1"/>
</dbReference>
<dbReference type="SUPFAM" id="SSF52777">
    <property type="entry name" value="CoA-dependent acyltransferases"/>
    <property type="match status" value="2"/>
</dbReference>
<dbReference type="Gene3D" id="3.30.70.3290">
    <property type="match status" value="1"/>
</dbReference>
<keyword evidence="5" id="KW-0808">Transferase</keyword>
<evidence type="ECO:0000256" key="12">
    <source>
        <dbReference type="SAM" id="Phobius"/>
    </source>
</evidence>
<dbReference type="InterPro" id="IPR016035">
    <property type="entry name" value="Acyl_Trfase/lysoPLipase"/>
</dbReference>
<feature type="region of interest" description="Disordered" evidence="11">
    <location>
        <begin position="1508"/>
        <end position="1530"/>
    </location>
</feature>
<comment type="similarity">
    <text evidence="9">In the C-terminal section; belongs to the NRP synthetase family.</text>
</comment>
<dbReference type="InterPro" id="IPR015421">
    <property type="entry name" value="PyrdxlP-dep_Trfase_major"/>
</dbReference>
<evidence type="ECO:0000313" key="15">
    <source>
        <dbReference type="EMBL" id="GGK48870.1"/>
    </source>
</evidence>
<dbReference type="InterPro" id="IPR001242">
    <property type="entry name" value="Condensation_dom"/>
</dbReference>
<dbReference type="Pfam" id="PF00550">
    <property type="entry name" value="PP-binding"/>
    <property type="match status" value="3"/>
</dbReference>
<dbReference type="Pfam" id="PF02801">
    <property type="entry name" value="Ketoacyl-synt_C"/>
    <property type="match status" value="1"/>
</dbReference>
<dbReference type="Gene3D" id="3.40.366.10">
    <property type="entry name" value="Malonyl-Coenzyme A Acyl Carrier Protein, domain 2"/>
    <property type="match status" value="1"/>
</dbReference>
<dbReference type="Pfam" id="PF13193">
    <property type="entry name" value="AMP-binding_C"/>
    <property type="match status" value="1"/>
</dbReference>
<feature type="region of interest" description="Disordered" evidence="11">
    <location>
        <begin position="683"/>
        <end position="703"/>
    </location>
</feature>
<dbReference type="InterPro" id="IPR006162">
    <property type="entry name" value="Ppantetheine_attach_site"/>
</dbReference>
<dbReference type="PROSITE" id="PS00455">
    <property type="entry name" value="AMP_BINDING"/>
    <property type="match status" value="2"/>
</dbReference>
<evidence type="ECO:0000256" key="11">
    <source>
        <dbReference type="SAM" id="MobiDB-lite"/>
    </source>
</evidence>
<keyword evidence="6" id="KW-0276">Fatty acid metabolism</keyword>
<dbReference type="Pfam" id="PF23024">
    <property type="entry name" value="AMP-dom_DIP2-like"/>
    <property type="match status" value="1"/>
</dbReference>
<dbReference type="SUPFAM" id="SSF47336">
    <property type="entry name" value="ACP-like"/>
    <property type="match status" value="3"/>
</dbReference>
<comment type="similarity">
    <text evidence="2">Belongs to the ATP-dependent AMP-binding enzyme family.</text>
</comment>
<dbReference type="Pfam" id="PF00202">
    <property type="entry name" value="Aminotran_3"/>
    <property type="match status" value="1"/>
</dbReference>
<dbReference type="SUPFAM" id="SSF56801">
    <property type="entry name" value="Acetyl-CoA synthetase-like"/>
    <property type="match status" value="2"/>
</dbReference>
<dbReference type="Gene3D" id="3.30.559.30">
    <property type="entry name" value="Nonribosomal peptide synthetase, condensation domain"/>
    <property type="match status" value="1"/>
</dbReference>
<evidence type="ECO:0000256" key="2">
    <source>
        <dbReference type="ARBA" id="ARBA00006432"/>
    </source>
</evidence>
<dbReference type="EMBL" id="BMMF01000013">
    <property type="protein sequence ID" value="GGK48870.1"/>
    <property type="molecule type" value="Genomic_DNA"/>
</dbReference>
<feature type="domain" description="Carrier" evidence="13">
    <location>
        <begin position="600"/>
        <end position="677"/>
    </location>
</feature>
<dbReference type="SUPFAM" id="SSF53383">
    <property type="entry name" value="PLP-dependent transferases"/>
    <property type="match status" value="1"/>
</dbReference>
<dbReference type="Pfam" id="PF16197">
    <property type="entry name" value="KAsynt_C_assoc"/>
    <property type="match status" value="1"/>
</dbReference>
<dbReference type="GO" id="GO:0043041">
    <property type="term" value="P:amino acid activation for nonribosomal peptide biosynthetic process"/>
    <property type="evidence" value="ECO:0007669"/>
    <property type="project" value="TreeGrafter"/>
</dbReference>
<dbReference type="InterPro" id="IPR020806">
    <property type="entry name" value="PKS_PP-bd"/>
</dbReference>
<dbReference type="InterPro" id="IPR015424">
    <property type="entry name" value="PyrdxlP-dep_Trfase"/>
</dbReference>
<evidence type="ECO:0000256" key="4">
    <source>
        <dbReference type="ARBA" id="ARBA00022553"/>
    </source>
</evidence>
<dbReference type="RefSeq" id="WP_188915014.1">
    <property type="nucleotide sequence ID" value="NZ_BMMF01000013.1"/>
</dbReference>
<organism evidence="15 16">
    <name type="scientific">Salinarimonas ramus</name>
    <dbReference type="NCBI Taxonomy" id="690164"/>
    <lineage>
        <taxon>Bacteria</taxon>
        <taxon>Pseudomonadati</taxon>
        <taxon>Pseudomonadota</taxon>
        <taxon>Alphaproteobacteria</taxon>
        <taxon>Hyphomicrobiales</taxon>
        <taxon>Salinarimonadaceae</taxon>
        <taxon>Salinarimonas</taxon>
    </lineage>
</organism>
<dbReference type="GO" id="GO:0008610">
    <property type="term" value="P:lipid biosynthetic process"/>
    <property type="evidence" value="ECO:0007669"/>
    <property type="project" value="InterPro"/>
</dbReference>
<dbReference type="PROSITE" id="PS50075">
    <property type="entry name" value="CARRIER"/>
    <property type="match status" value="3"/>
</dbReference>
<comment type="cofactor">
    <cofactor evidence="1">
        <name>pantetheine 4'-phosphate</name>
        <dbReference type="ChEBI" id="CHEBI:47942"/>
    </cofactor>
</comment>
<dbReference type="InterPro" id="IPR023213">
    <property type="entry name" value="CAT-like_dom_sf"/>
</dbReference>
<dbReference type="Pfam" id="PF00501">
    <property type="entry name" value="AMP-binding"/>
    <property type="match status" value="2"/>
</dbReference>
<dbReference type="PANTHER" id="PTHR45527">
    <property type="entry name" value="NONRIBOSOMAL PEPTIDE SYNTHETASE"/>
    <property type="match status" value="1"/>
</dbReference>
<feature type="transmembrane region" description="Helical" evidence="12">
    <location>
        <begin position="72"/>
        <end position="94"/>
    </location>
</feature>
<dbReference type="InterPro" id="IPR016039">
    <property type="entry name" value="Thiolase-like"/>
</dbReference>
<dbReference type="InterPro" id="IPR010071">
    <property type="entry name" value="AA_adenyl_dom"/>
</dbReference>
<comment type="function">
    <text evidence="10">Involved in production of the polyketide antibiotic thailandamide.</text>
</comment>
<name>A0A917QGM6_9HYPH</name>
<evidence type="ECO:0000256" key="9">
    <source>
        <dbReference type="ARBA" id="ARBA00029443"/>
    </source>
</evidence>
<dbReference type="Gene3D" id="3.30.559.10">
    <property type="entry name" value="Chloramphenicol acetyltransferase-like domain"/>
    <property type="match status" value="1"/>
</dbReference>
<feature type="domain" description="Ketosynthase family 3 (KS3)" evidence="14">
    <location>
        <begin position="708"/>
        <end position="1124"/>
    </location>
</feature>
<dbReference type="Gene3D" id="3.30.300.30">
    <property type="match status" value="2"/>
</dbReference>
<keyword evidence="12" id="KW-1133">Transmembrane helix</keyword>
<dbReference type="SUPFAM" id="SSF52151">
    <property type="entry name" value="FabD/lysophospholipase-like"/>
    <property type="match status" value="1"/>
</dbReference>
<dbReference type="InterPro" id="IPR020841">
    <property type="entry name" value="PKS_Beta-ketoAc_synthase_dom"/>
</dbReference>
<dbReference type="InterPro" id="IPR032821">
    <property type="entry name" value="PKS_assoc"/>
</dbReference>
<dbReference type="Gene3D" id="3.40.47.10">
    <property type="match status" value="1"/>
</dbReference>
<keyword evidence="16" id="KW-1185">Reference proteome</keyword>
<dbReference type="InterPro" id="IPR025110">
    <property type="entry name" value="AMP-bd_C"/>
</dbReference>
<dbReference type="InterPro" id="IPR001227">
    <property type="entry name" value="Ac_transferase_dom_sf"/>
</dbReference>
<dbReference type="GO" id="GO:0016746">
    <property type="term" value="F:acyltransferase activity"/>
    <property type="evidence" value="ECO:0007669"/>
    <property type="project" value="InterPro"/>
</dbReference>
<dbReference type="CDD" id="cd19531">
    <property type="entry name" value="LCL_NRPS-like"/>
    <property type="match status" value="1"/>
</dbReference>
<feature type="compositionally biased region" description="Pro residues" evidence="11">
    <location>
        <begin position="1579"/>
        <end position="1592"/>
    </location>
</feature>
<dbReference type="CDD" id="cd05931">
    <property type="entry name" value="FAAL"/>
    <property type="match status" value="1"/>
</dbReference>
<dbReference type="InterPro" id="IPR000873">
    <property type="entry name" value="AMP-dep_synth/lig_dom"/>
</dbReference>
<dbReference type="Gene3D" id="3.40.640.10">
    <property type="entry name" value="Type I PLP-dependent aspartate aminotransferase-like (Major domain)"/>
    <property type="match status" value="1"/>
</dbReference>
<evidence type="ECO:0000256" key="7">
    <source>
        <dbReference type="ARBA" id="ARBA00022898"/>
    </source>
</evidence>
<evidence type="ECO:0000256" key="8">
    <source>
        <dbReference type="ARBA" id="ARBA00023098"/>
    </source>
</evidence>
<keyword evidence="8" id="KW-0443">Lipid metabolism</keyword>
<gene>
    <name evidence="15" type="ORF">GCM10011322_39870</name>
</gene>
<evidence type="ECO:0000256" key="6">
    <source>
        <dbReference type="ARBA" id="ARBA00022832"/>
    </source>
</evidence>
<keyword evidence="4" id="KW-0597">Phosphoprotein</keyword>
<dbReference type="SUPFAM" id="SSF53901">
    <property type="entry name" value="Thiolase-like"/>
    <property type="match status" value="1"/>
</dbReference>
<dbReference type="GO" id="GO:0044550">
    <property type="term" value="P:secondary metabolite biosynthetic process"/>
    <property type="evidence" value="ECO:0007669"/>
    <property type="project" value="TreeGrafter"/>
</dbReference>
<protein>
    <recommendedName>
        <fullName evidence="17">Amino acid adenylation domain-containing protein</fullName>
    </recommendedName>
</protein>
<evidence type="ECO:0000256" key="5">
    <source>
        <dbReference type="ARBA" id="ARBA00022679"/>
    </source>
</evidence>
<evidence type="ECO:0000256" key="3">
    <source>
        <dbReference type="ARBA" id="ARBA00022450"/>
    </source>
</evidence>